<dbReference type="Proteomes" id="UP000887540">
    <property type="component" value="Unplaced"/>
</dbReference>
<proteinExistence type="predicted"/>
<evidence type="ECO:0000313" key="1">
    <source>
        <dbReference type="Proteomes" id="UP000887540"/>
    </source>
</evidence>
<dbReference type="AlphaFoldDB" id="A0A914CTV1"/>
<reference evidence="2" key="1">
    <citation type="submission" date="2022-11" db="UniProtKB">
        <authorList>
            <consortium name="WormBaseParasite"/>
        </authorList>
    </citation>
    <scope>IDENTIFICATION</scope>
</reference>
<dbReference type="WBParaSite" id="ACRNAN_scaffold1454.g6518.t1">
    <property type="protein sequence ID" value="ACRNAN_scaffold1454.g6518.t1"/>
    <property type="gene ID" value="ACRNAN_scaffold1454.g6518"/>
</dbReference>
<keyword evidence="1" id="KW-1185">Reference proteome</keyword>
<protein>
    <submittedName>
        <fullName evidence="2">Uncharacterized protein</fullName>
    </submittedName>
</protein>
<name>A0A914CTV1_9BILA</name>
<organism evidence="1 2">
    <name type="scientific">Acrobeloides nanus</name>
    <dbReference type="NCBI Taxonomy" id="290746"/>
    <lineage>
        <taxon>Eukaryota</taxon>
        <taxon>Metazoa</taxon>
        <taxon>Ecdysozoa</taxon>
        <taxon>Nematoda</taxon>
        <taxon>Chromadorea</taxon>
        <taxon>Rhabditida</taxon>
        <taxon>Tylenchina</taxon>
        <taxon>Cephalobomorpha</taxon>
        <taxon>Cephaloboidea</taxon>
        <taxon>Cephalobidae</taxon>
        <taxon>Acrobeloides</taxon>
    </lineage>
</organism>
<accession>A0A914CTV1</accession>
<evidence type="ECO:0000313" key="2">
    <source>
        <dbReference type="WBParaSite" id="ACRNAN_scaffold1454.g6518.t1"/>
    </source>
</evidence>
<sequence length="141" mass="14717">MDHMIMFLKFSYLFCDKSGEVIRCASKIKIGGNCTGYDNGEEPCYKGTCIDGECKTALNGAGDKTTGALGGNTEGAVLGLAAPNGFEEDLTGTAAYSLTGLGEGGAATNKVDAAKGPLLRGGYRRKFERFGVAGVRTRTKN</sequence>